<keyword evidence="7 15" id="KW-0418">Kinase</keyword>
<dbReference type="Proteomes" id="UP000440694">
    <property type="component" value="Unassembled WGS sequence"/>
</dbReference>
<evidence type="ECO:0000256" key="1">
    <source>
        <dbReference type="ARBA" id="ARBA00000085"/>
    </source>
</evidence>
<evidence type="ECO:0000256" key="4">
    <source>
        <dbReference type="ARBA" id="ARBA00022553"/>
    </source>
</evidence>
<evidence type="ECO:0000256" key="12">
    <source>
        <dbReference type="SAM" id="MobiDB-lite"/>
    </source>
</evidence>
<reference evidence="15 16" key="1">
    <citation type="submission" date="2019-11" db="EMBL/GenBank/DDBJ databases">
        <title>Identification of a novel strain.</title>
        <authorList>
            <person name="Xu Q."/>
            <person name="Wang G."/>
        </authorList>
    </citation>
    <scope>NUCLEOTIDE SEQUENCE [LARGE SCALE GENOMIC DNA]</scope>
    <source>
        <strain evidence="16">xq</strain>
    </source>
</reference>
<dbReference type="EMBL" id="WMBQ01000001">
    <property type="protein sequence ID" value="MTD92770.1"/>
    <property type="molecule type" value="Genomic_DNA"/>
</dbReference>
<keyword evidence="11" id="KW-0175">Coiled coil</keyword>
<keyword evidence="8" id="KW-0067">ATP-binding</keyword>
<dbReference type="GO" id="GO:0005886">
    <property type="term" value="C:plasma membrane"/>
    <property type="evidence" value="ECO:0007669"/>
    <property type="project" value="TreeGrafter"/>
</dbReference>
<dbReference type="InterPro" id="IPR036890">
    <property type="entry name" value="HATPase_C_sf"/>
</dbReference>
<dbReference type="AlphaFoldDB" id="A0A6I3KFI7"/>
<feature type="transmembrane region" description="Helical" evidence="13">
    <location>
        <begin position="203"/>
        <end position="221"/>
    </location>
</feature>
<dbReference type="Gene3D" id="3.30.565.10">
    <property type="entry name" value="Histidine kinase-like ATPase, C-terminal domain"/>
    <property type="match status" value="1"/>
</dbReference>
<keyword evidence="6" id="KW-0547">Nucleotide-binding</keyword>
<evidence type="ECO:0000256" key="9">
    <source>
        <dbReference type="ARBA" id="ARBA00023012"/>
    </source>
</evidence>
<feature type="transmembrane region" description="Helical" evidence="13">
    <location>
        <begin position="57"/>
        <end position="78"/>
    </location>
</feature>
<evidence type="ECO:0000313" key="16">
    <source>
        <dbReference type="Proteomes" id="UP000440694"/>
    </source>
</evidence>
<dbReference type="InterPro" id="IPR003594">
    <property type="entry name" value="HATPase_dom"/>
</dbReference>
<keyword evidence="4" id="KW-0597">Phosphoprotein</keyword>
<evidence type="ECO:0000256" key="6">
    <source>
        <dbReference type="ARBA" id="ARBA00022741"/>
    </source>
</evidence>
<feature type="transmembrane region" description="Helical" evidence="13">
    <location>
        <begin position="121"/>
        <end position="140"/>
    </location>
</feature>
<protein>
    <recommendedName>
        <fullName evidence="3">histidine kinase</fullName>
        <ecNumber evidence="3">2.7.13.3</ecNumber>
    </recommendedName>
</protein>
<feature type="domain" description="Histidine kinase" evidence="14">
    <location>
        <begin position="272"/>
        <end position="493"/>
    </location>
</feature>
<dbReference type="PANTHER" id="PTHR43047">
    <property type="entry name" value="TWO-COMPONENT HISTIDINE PROTEIN KINASE"/>
    <property type="match status" value="1"/>
</dbReference>
<dbReference type="InterPro" id="IPR003661">
    <property type="entry name" value="HisK_dim/P_dom"/>
</dbReference>
<name>A0A6I3KFI7_9HYPH</name>
<evidence type="ECO:0000313" key="15">
    <source>
        <dbReference type="EMBL" id="MTD92770.1"/>
    </source>
</evidence>
<evidence type="ECO:0000256" key="10">
    <source>
        <dbReference type="ARBA" id="ARBA00023136"/>
    </source>
</evidence>
<feature type="transmembrane region" description="Helical" evidence="13">
    <location>
        <begin position="179"/>
        <end position="197"/>
    </location>
</feature>
<evidence type="ECO:0000256" key="7">
    <source>
        <dbReference type="ARBA" id="ARBA00022777"/>
    </source>
</evidence>
<sequence length="540" mass="59200">MTMSAIPEEVARRRSREYARTRASNDLRETRARLAAGTSLKPEFEYELLTMFVRNELGAAVTMPALYALFALACMFWAPTVDAVIWLVIVIAAKVVLLDQGRRFLLAPPSQVNVRAWRRRFVIAELFSGLALACFALVGVRETLGASTEMIFSSHVFIFATLIVVLAIRTMFAASIPSILYAGTVPMTIAVVARLLLLDNSFYFALATMAVGIYLYFLFLARGLRSTALSMLEYRTEKDALIAELEEQKSVSDDARRRAETANTAKSKFLATMSHELRTPLNAILGFSEVMKSEMFGPIENPKYQEYVGNILESGKHLLHLINEILDLTRIESGRYELHEEPLRLADVIDECHRLLKLRADAKGIEVSEEASAELPVVWADQRAMRQICLNLMSNALKFTPKGGRIVLSVGATPDGGQFLSVRDTGPGIPADEIPKVLQAFGQGTLAHQTAEGGAGLGLAIVQNLIELHGGSLDLQSELRKGTDAKVVLPGFRVLRAMVPLQPLGQETHRARGTSPRPARQARLRARGGRDGGSDAAAPG</sequence>
<feature type="transmembrane region" description="Helical" evidence="13">
    <location>
        <begin position="84"/>
        <end position="101"/>
    </location>
</feature>
<dbReference type="PRINTS" id="PR00344">
    <property type="entry name" value="BCTRLSENSOR"/>
</dbReference>
<keyword evidence="10 13" id="KW-0472">Membrane</keyword>
<comment type="catalytic activity">
    <reaction evidence="1">
        <text>ATP + protein L-histidine = ADP + protein N-phospho-L-histidine.</text>
        <dbReference type="EC" id="2.7.13.3"/>
    </reaction>
</comment>
<dbReference type="Gene3D" id="1.10.287.130">
    <property type="match status" value="1"/>
</dbReference>
<dbReference type="PANTHER" id="PTHR43047:SF72">
    <property type="entry name" value="OSMOSENSING HISTIDINE PROTEIN KINASE SLN1"/>
    <property type="match status" value="1"/>
</dbReference>
<dbReference type="SMART" id="SM00388">
    <property type="entry name" value="HisKA"/>
    <property type="match status" value="1"/>
</dbReference>
<dbReference type="GO" id="GO:0009927">
    <property type="term" value="F:histidine phosphotransfer kinase activity"/>
    <property type="evidence" value="ECO:0007669"/>
    <property type="project" value="TreeGrafter"/>
</dbReference>
<evidence type="ECO:0000256" key="13">
    <source>
        <dbReference type="SAM" id="Phobius"/>
    </source>
</evidence>
<dbReference type="CDD" id="cd00082">
    <property type="entry name" value="HisKA"/>
    <property type="match status" value="1"/>
</dbReference>
<keyword evidence="9" id="KW-0902">Two-component regulatory system</keyword>
<evidence type="ECO:0000259" key="14">
    <source>
        <dbReference type="PROSITE" id="PS50109"/>
    </source>
</evidence>
<dbReference type="SUPFAM" id="SSF55874">
    <property type="entry name" value="ATPase domain of HSP90 chaperone/DNA topoisomerase II/histidine kinase"/>
    <property type="match status" value="1"/>
</dbReference>
<gene>
    <name evidence="15" type="ORF">GIW81_00280</name>
</gene>
<dbReference type="GO" id="GO:0000155">
    <property type="term" value="F:phosphorelay sensor kinase activity"/>
    <property type="evidence" value="ECO:0007669"/>
    <property type="project" value="InterPro"/>
</dbReference>
<evidence type="ECO:0000256" key="5">
    <source>
        <dbReference type="ARBA" id="ARBA00022679"/>
    </source>
</evidence>
<accession>A0A6I3KFI7</accession>
<evidence type="ECO:0000256" key="8">
    <source>
        <dbReference type="ARBA" id="ARBA00022840"/>
    </source>
</evidence>
<keyword evidence="13" id="KW-0812">Transmembrane</keyword>
<keyword evidence="13" id="KW-1133">Transmembrane helix</keyword>
<proteinExistence type="predicted"/>
<dbReference type="FunFam" id="1.10.287.130:FF:000038">
    <property type="entry name" value="Sensory transduction histidine kinase"/>
    <property type="match status" value="1"/>
</dbReference>
<dbReference type="InterPro" id="IPR004358">
    <property type="entry name" value="Sig_transdc_His_kin-like_C"/>
</dbReference>
<feature type="transmembrane region" description="Helical" evidence="13">
    <location>
        <begin position="152"/>
        <end position="172"/>
    </location>
</feature>
<comment type="caution">
    <text evidence="15">The sequence shown here is derived from an EMBL/GenBank/DDBJ whole genome shotgun (WGS) entry which is preliminary data.</text>
</comment>
<evidence type="ECO:0000256" key="11">
    <source>
        <dbReference type="SAM" id="Coils"/>
    </source>
</evidence>
<comment type="subcellular location">
    <subcellularLocation>
        <location evidence="2">Membrane</location>
    </subcellularLocation>
</comment>
<dbReference type="SUPFAM" id="SSF47384">
    <property type="entry name" value="Homodimeric domain of signal transducing histidine kinase"/>
    <property type="match status" value="1"/>
</dbReference>
<keyword evidence="5" id="KW-0808">Transferase</keyword>
<dbReference type="InterPro" id="IPR036097">
    <property type="entry name" value="HisK_dim/P_sf"/>
</dbReference>
<feature type="region of interest" description="Disordered" evidence="12">
    <location>
        <begin position="503"/>
        <end position="540"/>
    </location>
</feature>
<dbReference type="PROSITE" id="PS50109">
    <property type="entry name" value="HIS_KIN"/>
    <property type="match status" value="1"/>
</dbReference>
<evidence type="ECO:0000256" key="2">
    <source>
        <dbReference type="ARBA" id="ARBA00004370"/>
    </source>
</evidence>
<keyword evidence="16" id="KW-1185">Reference proteome</keyword>
<evidence type="ECO:0000256" key="3">
    <source>
        <dbReference type="ARBA" id="ARBA00012438"/>
    </source>
</evidence>
<dbReference type="Pfam" id="PF00512">
    <property type="entry name" value="HisKA"/>
    <property type="match status" value="1"/>
</dbReference>
<dbReference type="SMART" id="SM00387">
    <property type="entry name" value="HATPase_c"/>
    <property type="match status" value="1"/>
</dbReference>
<dbReference type="EC" id="2.7.13.3" evidence="3"/>
<organism evidence="15 16">
    <name type="scientific">Hyphomicrobium album</name>
    <dbReference type="NCBI Taxonomy" id="2665159"/>
    <lineage>
        <taxon>Bacteria</taxon>
        <taxon>Pseudomonadati</taxon>
        <taxon>Pseudomonadota</taxon>
        <taxon>Alphaproteobacteria</taxon>
        <taxon>Hyphomicrobiales</taxon>
        <taxon>Hyphomicrobiaceae</taxon>
        <taxon>Hyphomicrobium</taxon>
    </lineage>
</organism>
<dbReference type="Pfam" id="PF02518">
    <property type="entry name" value="HATPase_c"/>
    <property type="match status" value="1"/>
</dbReference>
<feature type="coiled-coil region" evidence="11">
    <location>
        <begin position="231"/>
        <end position="262"/>
    </location>
</feature>
<dbReference type="GO" id="GO:0005524">
    <property type="term" value="F:ATP binding"/>
    <property type="evidence" value="ECO:0007669"/>
    <property type="project" value="UniProtKB-KW"/>
</dbReference>
<dbReference type="InterPro" id="IPR005467">
    <property type="entry name" value="His_kinase_dom"/>
</dbReference>